<evidence type="ECO:0000313" key="7">
    <source>
        <dbReference type="EMBL" id="OMG56805.1"/>
    </source>
</evidence>
<keyword evidence="7" id="KW-0969">Cilium</keyword>
<keyword evidence="4" id="KW-0975">Bacterial flagellum</keyword>
<dbReference type="SUPFAM" id="SSF64518">
    <property type="entry name" value="Phase 1 flagellin"/>
    <property type="match status" value="1"/>
</dbReference>
<dbReference type="PANTHER" id="PTHR42792:SF1">
    <property type="entry name" value="FLAGELLAR HOOK-ASSOCIATED PROTEIN 3"/>
    <property type="match status" value="1"/>
</dbReference>
<evidence type="ECO:0000313" key="8">
    <source>
        <dbReference type="Proteomes" id="UP000187526"/>
    </source>
</evidence>
<dbReference type="Gene3D" id="1.20.1330.10">
    <property type="entry name" value="f41 fragment of flagellin, N-terminal domain"/>
    <property type="match status" value="1"/>
</dbReference>
<dbReference type="InterPro" id="IPR001492">
    <property type="entry name" value="Flagellin"/>
</dbReference>
<reference evidence="7 8" key="1">
    <citation type="submission" date="2016-10" db="EMBL/GenBank/DDBJ databases">
        <title>Alkaliphiles isolated from bioreactors.</title>
        <authorList>
            <person name="Salah Z."/>
            <person name="Rout S.P."/>
            <person name="Humphreys P.N."/>
        </authorList>
    </citation>
    <scope>NUCLEOTIDE SEQUENCE [LARGE SCALE GENOMIC DNA]</scope>
    <source>
        <strain evidence="7 8">ZS02</strain>
    </source>
</reference>
<feature type="domain" description="Flagellin N-terminal" evidence="5">
    <location>
        <begin position="3"/>
        <end position="140"/>
    </location>
</feature>
<dbReference type="GO" id="GO:0071973">
    <property type="term" value="P:bacterial-type flagellum-dependent cell motility"/>
    <property type="evidence" value="ECO:0007669"/>
    <property type="project" value="InterPro"/>
</dbReference>
<evidence type="ECO:0000256" key="2">
    <source>
        <dbReference type="ARBA" id="ARBA00004613"/>
    </source>
</evidence>
<gene>
    <name evidence="7" type="ORF">BJN45_04175</name>
</gene>
<protein>
    <submittedName>
        <fullName evidence="7">Flagellar hook-associated protein 3</fullName>
    </submittedName>
</protein>
<evidence type="ECO:0000259" key="6">
    <source>
        <dbReference type="Pfam" id="PF00700"/>
    </source>
</evidence>
<dbReference type="AlphaFoldDB" id="A0A1R1IDS1"/>
<accession>A0A1R1IDS1</accession>
<name>A0A1R1IDS1_9RHOO</name>
<sequence>MRVSTSMMFNSGLRGITSLQSELFKTQNQLSTGRRIMTPADDPIGASEALEVSQSKGVNEQFLNNQANANVKLTLAEGIVGSVGNSLIRISELAGQAANPTYSPEQRGLIAKEIKMQLDTIVGLANTQDGTGSYIFSGHKSTTEPFSINTAAVPPAAGATVPSYNLTNTHVVYAGDAGSHVLQVSASKTIAVSESGIDAFMQVKDAQGNVTGQSMFDTIQNLINVIDPSSGMSFSATELQQVRDHVSNAVDHVANVRATLGARLNSVDGLTTTATDIDYLYDVRLSELQDLDYTEAISRFMRYQTQLEATQLTFKQTSQLSLFNIL</sequence>
<keyword evidence="7" id="KW-0282">Flagellum</keyword>
<dbReference type="OrthoDB" id="9768249at2"/>
<evidence type="ECO:0000256" key="1">
    <source>
        <dbReference type="ARBA" id="ARBA00004365"/>
    </source>
</evidence>
<proteinExistence type="inferred from homology"/>
<dbReference type="Pfam" id="PF00669">
    <property type="entry name" value="Flagellin_N"/>
    <property type="match status" value="1"/>
</dbReference>
<evidence type="ECO:0000256" key="4">
    <source>
        <dbReference type="ARBA" id="ARBA00023143"/>
    </source>
</evidence>
<dbReference type="GO" id="GO:0005576">
    <property type="term" value="C:extracellular region"/>
    <property type="evidence" value="ECO:0007669"/>
    <property type="project" value="UniProtKB-SubCell"/>
</dbReference>
<evidence type="ECO:0000256" key="3">
    <source>
        <dbReference type="ARBA" id="ARBA00005709"/>
    </source>
</evidence>
<dbReference type="STRING" id="418702.BJN45_04175"/>
<comment type="subcellular location">
    <subcellularLocation>
        <location evidence="1">Bacterial flagellum</location>
    </subcellularLocation>
    <subcellularLocation>
        <location evidence="2">Secreted</location>
    </subcellularLocation>
</comment>
<dbReference type="EMBL" id="MTHD01000001">
    <property type="protein sequence ID" value="OMG56805.1"/>
    <property type="molecule type" value="Genomic_DNA"/>
</dbReference>
<dbReference type="GO" id="GO:0009424">
    <property type="term" value="C:bacterial-type flagellum hook"/>
    <property type="evidence" value="ECO:0007669"/>
    <property type="project" value="InterPro"/>
</dbReference>
<dbReference type="NCBIfam" id="TIGR02550">
    <property type="entry name" value="flagell_flgL"/>
    <property type="match status" value="1"/>
</dbReference>
<dbReference type="GO" id="GO:0005198">
    <property type="term" value="F:structural molecule activity"/>
    <property type="evidence" value="ECO:0007669"/>
    <property type="project" value="InterPro"/>
</dbReference>
<organism evidence="7 8">
    <name type="scientific">Azonexus hydrophilus</name>
    <dbReference type="NCBI Taxonomy" id="418702"/>
    <lineage>
        <taxon>Bacteria</taxon>
        <taxon>Pseudomonadati</taxon>
        <taxon>Pseudomonadota</taxon>
        <taxon>Betaproteobacteria</taxon>
        <taxon>Rhodocyclales</taxon>
        <taxon>Azonexaceae</taxon>
        <taxon>Azonexus</taxon>
    </lineage>
</organism>
<dbReference type="InterPro" id="IPR013384">
    <property type="entry name" value="Flagell_FlgL"/>
</dbReference>
<dbReference type="PANTHER" id="PTHR42792">
    <property type="entry name" value="FLAGELLIN"/>
    <property type="match status" value="1"/>
</dbReference>
<comment type="similarity">
    <text evidence="3">Belongs to the bacterial flagellin family.</text>
</comment>
<feature type="domain" description="Flagellin C-terminal" evidence="6">
    <location>
        <begin position="246"/>
        <end position="323"/>
    </location>
</feature>
<dbReference type="InterPro" id="IPR046358">
    <property type="entry name" value="Flagellin_C"/>
</dbReference>
<keyword evidence="8" id="KW-1185">Reference proteome</keyword>
<dbReference type="InterPro" id="IPR001029">
    <property type="entry name" value="Flagellin_N"/>
</dbReference>
<evidence type="ECO:0000259" key="5">
    <source>
        <dbReference type="Pfam" id="PF00669"/>
    </source>
</evidence>
<dbReference type="Proteomes" id="UP000187526">
    <property type="component" value="Unassembled WGS sequence"/>
</dbReference>
<dbReference type="RefSeq" id="WP_083650782.1">
    <property type="nucleotide sequence ID" value="NZ_MTHD01000001.1"/>
</dbReference>
<comment type="caution">
    <text evidence="7">The sequence shown here is derived from an EMBL/GenBank/DDBJ whole genome shotgun (WGS) entry which is preliminary data.</text>
</comment>
<dbReference type="Pfam" id="PF00700">
    <property type="entry name" value="Flagellin_C"/>
    <property type="match status" value="1"/>
</dbReference>
<keyword evidence="7" id="KW-0966">Cell projection</keyword>